<name>A0A1G2MDL9_9BACT</name>
<reference evidence="3 4" key="1">
    <citation type="journal article" date="2016" name="Nat. Commun.">
        <title>Thousands of microbial genomes shed light on interconnected biogeochemical processes in an aquifer system.</title>
        <authorList>
            <person name="Anantharaman K."/>
            <person name="Brown C.T."/>
            <person name="Hug L.A."/>
            <person name="Sharon I."/>
            <person name="Castelle C.J."/>
            <person name="Probst A.J."/>
            <person name="Thomas B.C."/>
            <person name="Singh A."/>
            <person name="Wilkins M.J."/>
            <person name="Karaoz U."/>
            <person name="Brodie E.L."/>
            <person name="Williams K.H."/>
            <person name="Hubbard S.S."/>
            <person name="Banfield J.F."/>
        </authorList>
    </citation>
    <scope>NUCLEOTIDE SEQUENCE [LARGE SCALE GENOMIC DNA]</scope>
</reference>
<dbReference type="InterPro" id="IPR006626">
    <property type="entry name" value="PbH1"/>
</dbReference>
<dbReference type="Proteomes" id="UP000176493">
    <property type="component" value="Unassembled WGS sequence"/>
</dbReference>
<evidence type="ECO:0000313" key="4">
    <source>
        <dbReference type="Proteomes" id="UP000176493"/>
    </source>
</evidence>
<dbReference type="InterPro" id="IPR008979">
    <property type="entry name" value="Galactose-bd-like_sf"/>
</dbReference>
<dbReference type="InterPro" id="IPR011050">
    <property type="entry name" value="Pectin_lyase_fold/virulence"/>
</dbReference>
<dbReference type="InterPro" id="IPR000421">
    <property type="entry name" value="FA58C"/>
</dbReference>
<evidence type="ECO:0000256" key="1">
    <source>
        <dbReference type="SAM" id="MobiDB-lite"/>
    </source>
</evidence>
<organism evidence="3 4">
    <name type="scientific">Candidatus Taylorbacteria bacterium RIFCSPHIGHO2_02_49_25</name>
    <dbReference type="NCBI Taxonomy" id="1802305"/>
    <lineage>
        <taxon>Bacteria</taxon>
        <taxon>Candidatus Tayloriibacteriota</taxon>
    </lineage>
</organism>
<accession>A0A1G2MDL9</accession>
<feature type="domain" description="F5/8 type C" evidence="2">
    <location>
        <begin position="362"/>
        <end position="455"/>
    </location>
</feature>
<dbReference type="EMBL" id="MHRJ01000035">
    <property type="protein sequence ID" value="OHA21923.1"/>
    <property type="molecule type" value="Genomic_DNA"/>
</dbReference>
<protein>
    <recommendedName>
        <fullName evidence="2">F5/8 type C domain-containing protein</fullName>
    </recommendedName>
</protein>
<dbReference type="SUPFAM" id="SSF49785">
    <property type="entry name" value="Galactose-binding domain-like"/>
    <property type="match status" value="1"/>
</dbReference>
<dbReference type="InterPro" id="IPR012334">
    <property type="entry name" value="Pectin_lyas_fold"/>
</dbReference>
<dbReference type="PROSITE" id="PS50022">
    <property type="entry name" value="FA58C_3"/>
    <property type="match status" value="1"/>
</dbReference>
<dbReference type="InterPro" id="IPR013783">
    <property type="entry name" value="Ig-like_fold"/>
</dbReference>
<dbReference type="Gene3D" id="2.60.40.10">
    <property type="entry name" value="Immunoglobulins"/>
    <property type="match status" value="1"/>
</dbReference>
<sequence length="543" mass="58073">MTLKNSGGECLRLRYFATKSEIAYNTIANCGAYDFLFNAGGKNGEGIYIGTSNKQWGDGKNPTNDPDETKDNLVHHNYIDTQGNECIDIKEGATANIIEYNTCRGQKDSESGGFDSRGDGNIFRYNDVRGSVGGGIRLGGASVNGIQYGKNNDVYENTIVDNKNGGIRFQTTPQGKICGNTMSGNTTGDSAGGFASEFDPIKSCDNNMPPGNADTTAPSVSFAEISSGSTLSGTVMLSASASDESGISSVQFRIDDETIQTDTTAPYSASLATEGYVDGNHTVAIVAIDTAGNSNSASITIQISNQVRKNANSLANSTTLIASSDNFSAGYEAPKLWDGCYDGVSYDSNTCTAGGRDIPSFWLEFDFGRLYTISQSRLYGDADGEWVSKTWILKYKKDLPDAWTSAFSNKNAFVNGWLTESLNIEARYVRVEVLGDAINFSPGRTQAREFEIYGAEVVVTPSNPITTTIPIMPPPSGGGGGSTVTTPSTSAGGSGGGSTITTPPPKEGAVVLRLYRHRHLTQCYPIQLLRRHLLRNQQVRFKP</sequence>
<comment type="caution">
    <text evidence="3">The sequence shown here is derived from an EMBL/GenBank/DDBJ whole genome shotgun (WGS) entry which is preliminary data.</text>
</comment>
<feature type="region of interest" description="Disordered" evidence="1">
    <location>
        <begin position="474"/>
        <end position="505"/>
    </location>
</feature>
<dbReference type="SUPFAM" id="SSF51126">
    <property type="entry name" value="Pectin lyase-like"/>
    <property type="match status" value="1"/>
</dbReference>
<dbReference type="SMART" id="SM00710">
    <property type="entry name" value="PbH1"/>
    <property type="match status" value="5"/>
</dbReference>
<dbReference type="Pfam" id="PF00754">
    <property type="entry name" value="F5_F8_type_C"/>
    <property type="match status" value="1"/>
</dbReference>
<evidence type="ECO:0000313" key="3">
    <source>
        <dbReference type="EMBL" id="OHA21923.1"/>
    </source>
</evidence>
<gene>
    <name evidence="3" type="ORF">A2W52_01440</name>
</gene>
<dbReference type="Gene3D" id="2.160.20.10">
    <property type="entry name" value="Single-stranded right-handed beta-helix, Pectin lyase-like"/>
    <property type="match status" value="1"/>
</dbReference>
<dbReference type="Pfam" id="PF17957">
    <property type="entry name" value="Big_7"/>
    <property type="match status" value="1"/>
</dbReference>
<dbReference type="AlphaFoldDB" id="A0A1G2MDL9"/>
<evidence type="ECO:0000259" key="2">
    <source>
        <dbReference type="PROSITE" id="PS50022"/>
    </source>
</evidence>
<dbReference type="Gene3D" id="2.60.120.260">
    <property type="entry name" value="Galactose-binding domain-like"/>
    <property type="match status" value="1"/>
</dbReference>
<proteinExistence type="predicted"/>